<dbReference type="STRING" id="1185766.SAMN05216224_107162"/>
<dbReference type="Pfam" id="PF22461">
    <property type="entry name" value="SLBB_2"/>
    <property type="match status" value="2"/>
</dbReference>
<keyword evidence="11" id="KW-0472">Membrane</keyword>
<sequence>MRHLVIAVISLSLTGCGVVYHPSAVRPGVSQQAKVRIEPITANTLMAANAAPYTPRRLPAAFNRTAGLGAGSIAAIAPPVAALERPTRPETPARHLPPPLPARPYKIGVGDVVLLATPASSPTADPASAGAARTSRQGYRVQDDGTISIPNVGRIAIAGLTVGDAEARVFKSFLDTQIDPAFSLEIAEFNARKVTIGGAVGAPSVVPVTLQPLYLDAALAAVGGTGAVDPASASVRLYRDGTLYQVPLSDVYQNRGAARLQLAPGDSLFVDAGFDLDRAEAYFRQQITLAQFKQSERGARLDALSQAVALRRAELTEARETFATRLTLGAEARDYVYLTGEVRTPARYPLPFEQTASLADALYDAGGGIPVARANPKEIYVLRGSDHPMEYDAVTAWHLDARNAAALVLATRFELRPGDVIFVAAQPVANWSNVIDGLTPSLLNSSLRAATN</sequence>
<evidence type="ECO:0000256" key="14">
    <source>
        <dbReference type="ARBA" id="ARBA00023288"/>
    </source>
</evidence>
<comment type="subcellular location">
    <subcellularLocation>
        <location evidence="1">Cell outer membrane</location>
        <topology evidence="1">Multi-pass membrane protein</topology>
    </subcellularLocation>
</comment>
<evidence type="ECO:0000259" key="15">
    <source>
        <dbReference type="Pfam" id="PF02563"/>
    </source>
</evidence>
<dbReference type="GO" id="GO:0046930">
    <property type="term" value="C:pore complex"/>
    <property type="evidence" value="ECO:0007669"/>
    <property type="project" value="UniProtKB-KW"/>
</dbReference>
<evidence type="ECO:0000259" key="16">
    <source>
        <dbReference type="Pfam" id="PF22461"/>
    </source>
</evidence>
<dbReference type="GO" id="GO:0015159">
    <property type="term" value="F:polysaccharide transmembrane transporter activity"/>
    <property type="evidence" value="ECO:0007669"/>
    <property type="project" value="InterPro"/>
</dbReference>
<dbReference type="Proteomes" id="UP000027725">
    <property type="component" value="Unassembled WGS sequence"/>
</dbReference>
<keyword evidence="4" id="KW-1134">Transmembrane beta strand</keyword>
<evidence type="ECO:0000256" key="10">
    <source>
        <dbReference type="ARBA" id="ARBA00023114"/>
    </source>
</evidence>
<evidence type="ECO:0000256" key="6">
    <source>
        <dbReference type="ARBA" id="ARBA00022692"/>
    </source>
</evidence>
<comment type="caution">
    <text evidence="17">The sequence shown here is derived from an EMBL/GenBank/DDBJ whole genome shotgun (WGS) entry which is preliminary data.</text>
</comment>
<keyword evidence="7" id="KW-0732">Signal</keyword>
<comment type="similarity">
    <text evidence="2">Belongs to the BexD/CtrA/VexA family.</text>
</comment>
<dbReference type="InterPro" id="IPR003715">
    <property type="entry name" value="Poly_export_N"/>
</dbReference>
<evidence type="ECO:0000256" key="5">
    <source>
        <dbReference type="ARBA" id="ARBA00022597"/>
    </source>
</evidence>
<dbReference type="GO" id="GO:0006811">
    <property type="term" value="P:monoatomic ion transport"/>
    <property type="evidence" value="ECO:0007669"/>
    <property type="project" value="UniProtKB-KW"/>
</dbReference>
<proteinExistence type="inferred from homology"/>
<dbReference type="PANTHER" id="PTHR33619">
    <property type="entry name" value="POLYSACCHARIDE EXPORT PROTEIN GFCE-RELATED"/>
    <property type="match status" value="1"/>
</dbReference>
<evidence type="ECO:0000313" key="18">
    <source>
        <dbReference type="Proteomes" id="UP000027725"/>
    </source>
</evidence>
<protein>
    <submittedName>
        <fullName evidence="17">Sugar transporter</fullName>
    </submittedName>
</protein>
<dbReference type="OrthoDB" id="9808421at2"/>
<feature type="domain" description="SLBB" evidence="16">
    <location>
        <begin position="336"/>
        <end position="423"/>
    </location>
</feature>
<keyword evidence="8" id="KW-0625">Polysaccharide transport</keyword>
<keyword evidence="3" id="KW-0813">Transport</keyword>
<accession>A0A074U241</accession>
<dbReference type="Pfam" id="PF02563">
    <property type="entry name" value="Poly_export"/>
    <property type="match status" value="1"/>
</dbReference>
<organism evidence="17 18">
    <name type="scientific">Thioclava dalianensis</name>
    <dbReference type="NCBI Taxonomy" id="1185766"/>
    <lineage>
        <taxon>Bacteria</taxon>
        <taxon>Pseudomonadati</taxon>
        <taxon>Pseudomonadota</taxon>
        <taxon>Alphaproteobacteria</taxon>
        <taxon>Rhodobacterales</taxon>
        <taxon>Paracoccaceae</taxon>
        <taxon>Thioclava</taxon>
    </lineage>
</organism>
<dbReference type="GO" id="GO:0009279">
    <property type="term" value="C:cell outer membrane"/>
    <property type="evidence" value="ECO:0007669"/>
    <property type="project" value="UniProtKB-SubCell"/>
</dbReference>
<evidence type="ECO:0000256" key="3">
    <source>
        <dbReference type="ARBA" id="ARBA00022448"/>
    </source>
</evidence>
<name>A0A074U241_9RHOB</name>
<evidence type="ECO:0000256" key="13">
    <source>
        <dbReference type="ARBA" id="ARBA00023237"/>
    </source>
</evidence>
<evidence type="ECO:0000256" key="2">
    <source>
        <dbReference type="ARBA" id="ARBA00009450"/>
    </source>
</evidence>
<dbReference type="AlphaFoldDB" id="A0A074U241"/>
<dbReference type="Gene3D" id="3.30.1950.10">
    <property type="entry name" value="wza like domain"/>
    <property type="match status" value="1"/>
</dbReference>
<evidence type="ECO:0000256" key="7">
    <source>
        <dbReference type="ARBA" id="ARBA00022729"/>
    </source>
</evidence>
<keyword evidence="13" id="KW-0998">Cell outer membrane</keyword>
<gene>
    <name evidence="17" type="ORF">DL1_09155</name>
</gene>
<dbReference type="PROSITE" id="PS51257">
    <property type="entry name" value="PROKAR_LIPOPROTEIN"/>
    <property type="match status" value="1"/>
</dbReference>
<dbReference type="PANTHER" id="PTHR33619:SF3">
    <property type="entry name" value="POLYSACCHARIDE EXPORT PROTEIN GFCE-RELATED"/>
    <property type="match status" value="1"/>
</dbReference>
<keyword evidence="14" id="KW-0449">Lipoprotein</keyword>
<dbReference type="GO" id="GO:0015288">
    <property type="term" value="F:porin activity"/>
    <property type="evidence" value="ECO:0007669"/>
    <property type="project" value="UniProtKB-KW"/>
</dbReference>
<feature type="domain" description="SLBB" evidence="16">
    <location>
        <begin position="193"/>
        <end position="270"/>
    </location>
</feature>
<keyword evidence="5 17" id="KW-0762">Sugar transport</keyword>
<keyword evidence="12" id="KW-0564">Palmitate</keyword>
<keyword evidence="10" id="KW-0626">Porin</keyword>
<keyword evidence="18" id="KW-1185">Reference proteome</keyword>
<evidence type="ECO:0000256" key="9">
    <source>
        <dbReference type="ARBA" id="ARBA00023065"/>
    </source>
</evidence>
<evidence type="ECO:0000256" key="12">
    <source>
        <dbReference type="ARBA" id="ARBA00023139"/>
    </source>
</evidence>
<dbReference type="RefSeq" id="WP_081856370.1">
    <property type="nucleotide sequence ID" value="NZ_FOVB01000007.1"/>
</dbReference>
<dbReference type="InterPro" id="IPR049712">
    <property type="entry name" value="Poly_export"/>
</dbReference>
<evidence type="ECO:0000256" key="4">
    <source>
        <dbReference type="ARBA" id="ARBA00022452"/>
    </source>
</evidence>
<feature type="domain" description="Polysaccharide export protein N-terminal" evidence="15">
    <location>
        <begin position="102"/>
        <end position="185"/>
    </location>
</feature>
<keyword evidence="6" id="KW-0812">Transmembrane</keyword>
<keyword evidence="9" id="KW-0406">Ion transport</keyword>
<evidence type="ECO:0000256" key="1">
    <source>
        <dbReference type="ARBA" id="ARBA00004571"/>
    </source>
</evidence>
<dbReference type="InterPro" id="IPR054765">
    <property type="entry name" value="SLBB_dom"/>
</dbReference>
<evidence type="ECO:0000256" key="8">
    <source>
        <dbReference type="ARBA" id="ARBA00023047"/>
    </source>
</evidence>
<dbReference type="Gene3D" id="3.10.560.10">
    <property type="entry name" value="Outer membrane lipoprotein wza domain like"/>
    <property type="match status" value="2"/>
</dbReference>
<reference evidence="17 18" key="1">
    <citation type="submission" date="2014-03" db="EMBL/GenBank/DDBJ databases">
        <title>The draft genome sequence of Thioclava dalianensis DLFJ1-1.</title>
        <authorList>
            <person name="Lai Q."/>
            <person name="Shao Z."/>
        </authorList>
    </citation>
    <scope>NUCLEOTIDE SEQUENCE [LARGE SCALE GENOMIC DNA]</scope>
    <source>
        <strain evidence="17 18">DLFJ1-1</strain>
    </source>
</reference>
<dbReference type="EMBL" id="JHEH01000025">
    <property type="protein sequence ID" value="KEP68722.1"/>
    <property type="molecule type" value="Genomic_DNA"/>
</dbReference>
<dbReference type="eggNOG" id="COG1596">
    <property type="taxonomic scope" value="Bacteria"/>
</dbReference>
<evidence type="ECO:0000313" key="17">
    <source>
        <dbReference type="EMBL" id="KEP68722.1"/>
    </source>
</evidence>
<evidence type="ECO:0000256" key="11">
    <source>
        <dbReference type="ARBA" id="ARBA00023136"/>
    </source>
</evidence>